<evidence type="ECO:0000256" key="4">
    <source>
        <dbReference type="ARBA" id="ARBA00022692"/>
    </source>
</evidence>
<keyword evidence="2" id="KW-1003">Cell membrane</keyword>
<keyword evidence="3" id="KW-0997">Cell inner membrane</keyword>
<evidence type="ECO:0000256" key="3">
    <source>
        <dbReference type="ARBA" id="ARBA00022519"/>
    </source>
</evidence>
<dbReference type="AlphaFoldDB" id="A0A850QB11"/>
<dbReference type="Pfam" id="PF04403">
    <property type="entry name" value="PqiA"/>
    <property type="match status" value="1"/>
</dbReference>
<proteinExistence type="predicted"/>
<keyword evidence="6 7" id="KW-0472">Membrane</keyword>
<keyword evidence="4 7" id="KW-0812">Transmembrane</keyword>
<accession>A0A850QB11</accession>
<sequence length="219" mass="24173">MSDHPDIRSARDCGLLACTRCGAVWSMQDEGAKCDRCSHVLQSRDTKSLQRVWAWWVAALMAYIPANLEPMLRTRTLVAETESTIVEGAFELIHHGDIPVALIILIASVGIPVAKFGAIAYLALSVNRQARLSAHRRQHLYELVEYIGRWSMIDVFVVAILSALVQLNVAAQISPGPAALTFALSVIFTMLSAQSFDSRMIWDSDTAPDAPVTKETHRE</sequence>
<dbReference type="Proteomes" id="UP000592216">
    <property type="component" value="Unassembled WGS sequence"/>
</dbReference>
<evidence type="ECO:0000256" key="6">
    <source>
        <dbReference type="ARBA" id="ARBA00023136"/>
    </source>
</evidence>
<evidence type="ECO:0000256" key="7">
    <source>
        <dbReference type="SAM" id="Phobius"/>
    </source>
</evidence>
<protein>
    <submittedName>
        <fullName evidence="8">Paraquat-inducible membrane protein A</fullName>
    </submittedName>
</protein>
<feature type="transmembrane region" description="Helical" evidence="7">
    <location>
        <begin position="173"/>
        <end position="191"/>
    </location>
</feature>
<name>A0A850QB11_9RHOB</name>
<organism evidence="8 9">
    <name type="scientific">Donghicola mangrovi</name>
    <dbReference type="NCBI Taxonomy" id="2729614"/>
    <lineage>
        <taxon>Bacteria</taxon>
        <taxon>Pseudomonadati</taxon>
        <taxon>Pseudomonadota</taxon>
        <taxon>Alphaproteobacteria</taxon>
        <taxon>Rhodobacterales</taxon>
        <taxon>Roseobacteraceae</taxon>
        <taxon>Donghicola</taxon>
    </lineage>
</organism>
<evidence type="ECO:0000256" key="1">
    <source>
        <dbReference type="ARBA" id="ARBA00004533"/>
    </source>
</evidence>
<dbReference type="InterPro" id="IPR007498">
    <property type="entry name" value="PqiA-like"/>
</dbReference>
<gene>
    <name evidence="8" type="ORF">HJ536_09785</name>
</gene>
<evidence type="ECO:0000313" key="8">
    <source>
        <dbReference type="EMBL" id="NVO23645.1"/>
    </source>
</evidence>
<dbReference type="EMBL" id="JABCJE010000003">
    <property type="protein sequence ID" value="NVO23645.1"/>
    <property type="molecule type" value="Genomic_DNA"/>
</dbReference>
<feature type="transmembrane region" description="Helical" evidence="7">
    <location>
        <begin position="100"/>
        <end position="126"/>
    </location>
</feature>
<comment type="caution">
    <text evidence="8">The sequence shown here is derived from an EMBL/GenBank/DDBJ whole genome shotgun (WGS) entry which is preliminary data.</text>
</comment>
<keyword evidence="5 7" id="KW-1133">Transmembrane helix</keyword>
<feature type="transmembrane region" description="Helical" evidence="7">
    <location>
        <begin position="52"/>
        <end position="68"/>
    </location>
</feature>
<evidence type="ECO:0000256" key="5">
    <source>
        <dbReference type="ARBA" id="ARBA00022989"/>
    </source>
</evidence>
<evidence type="ECO:0000256" key="2">
    <source>
        <dbReference type="ARBA" id="ARBA00022475"/>
    </source>
</evidence>
<reference evidence="8 9" key="1">
    <citation type="submission" date="2020-04" db="EMBL/GenBank/DDBJ databases">
        <title>Donghicola sp., a member of the Rhodobacteraceae family isolated from mangrove forest in Thailand.</title>
        <authorList>
            <person name="Charoenyingcharoen P."/>
            <person name="Yukphan P."/>
        </authorList>
    </citation>
    <scope>NUCLEOTIDE SEQUENCE [LARGE SCALE GENOMIC DNA]</scope>
    <source>
        <strain evidence="8 9">B5-SW-15</strain>
    </source>
</reference>
<dbReference type="PANTHER" id="PTHR30462">
    <property type="entry name" value="INTERMEMBRANE TRANSPORT PROTEIN PQIB-RELATED"/>
    <property type="match status" value="1"/>
</dbReference>
<dbReference type="GO" id="GO:0005886">
    <property type="term" value="C:plasma membrane"/>
    <property type="evidence" value="ECO:0007669"/>
    <property type="project" value="UniProtKB-SubCell"/>
</dbReference>
<feature type="transmembrane region" description="Helical" evidence="7">
    <location>
        <begin position="147"/>
        <end position="167"/>
    </location>
</feature>
<dbReference type="RefSeq" id="WP_177157559.1">
    <property type="nucleotide sequence ID" value="NZ_JABCJE010000003.1"/>
</dbReference>
<dbReference type="PANTHER" id="PTHR30462:SF3">
    <property type="entry name" value="INTERMEMBRANE TRANSPORT PROTEIN PQIA"/>
    <property type="match status" value="1"/>
</dbReference>
<comment type="subcellular location">
    <subcellularLocation>
        <location evidence="1">Cell inner membrane</location>
    </subcellularLocation>
</comment>
<dbReference type="InterPro" id="IPR051800">
    <property type="entry name" value="PqiA-PqiB_transport"/>
</dbReference>
<evidence type="ECO:0000313" key="9">
    <source>
        <dbReference type="Proteomes" id="UP000592216"/>
    </source>
</evidence>